<dbReference type="EMBL" id="GEDC01029042">
    <property type="protein sequence ID" value="JAS08256.1"/>
    <property type="molecule type" value="Transcribed_RNA"/>
</dbReference>
<sequence>MSYVLNYGFAAQNNSPQIAIIFDSLNFQNNPSLTFSLNWNFFSLGDCPVQILSSLIWSIPSQNIIPTAVITINLILPSPRSMFQFVLSFNWYFPWNENLPEIIYSINFSLPSPETTPSITFCKKWRYDGRYLGTQIIALL</sequence>
<gene>
    <name evidence="2" type="ORF">g.635</name>
    <name evidence="1" type="ORF">g.636</name>
</gene>
<evidence type="ECO:0000313" key="1">
    <source>
        <dbReference type="EMBL" id="JAS08256.1"/>
    </source>
</evidence>
<dbReference type="EMBL" id="GEDC01012598">
    <property type="protein sequence ID" value="JAS24700.1"/>
    <property type="molecule type" value="Transcribed_RNA"/>
</dbReference>
<proteinExistence type="predicted"/>
<accession>A0A1B6DGF3</accession>
<organism evidence="2">
    <name type="scientific">Clastoptera arizonana</name>
    <name type="common">Arizona spittle bug</name>
    <dbReference type="NCBI Taxonomy" id="38151"/>
    <lineage>
        <taxon>Eukaryota</taxon>
        <taxon>Metazoa</taxon>
        <taxon>Ecdysozoa</taxon>
        <taxon>Arthropoda</taxon>
        <taxon>Hexapoda</taxon>
        <taxon>Insecta</taxon>
        <taxon>Pterygota</taxon>
        <taxon>Neoptera</taxon>
        <taxon>Paraneoptera</taxon>
        <taxon>Hemiptera</taxon>
        <taxon>Auchenorrhyncha</taxon>
        <taxon>Cercopoidea</taxon>
        <taxon>Clastopteridae</taxon>
        <taxon>Clastoptera</taxon>
    </lineage>
</organism>
<protein>
    <submittedName>
        <fullName evidence="2">Uncharacterized protein</fullName>
    </submittedName>
</protein>
<name>A0A1B6DGF3_9HEMI</name>
<reference evidence="2" key="1">
    <citation type="submission" date="2015-12" db="EMBL/GenBank/DDBJ databases">
        <title>De novo transcriptome assembly of four potential Pierce s Disease insect vectors from Arizona vineyards.</title>
        <authorList>
            <person name="Tassone E.E."/>
        </authorList>
    </citation>
    <scope>NUCLEOTIDE SEQUENCE</scope>
</reference>
<evidence type="ECO:0000313" key="2">
    <source>
        <dbReference type="EMBL" id="JAS24700.1"/>
    </source>
</evidence>
<dbReference type="AlphaFoldDB" id="A0A1B6DGF3"/>